<dbReference type="EMBL" id="MU167281">
    <property type="protein sequence ID" value="KAG0145190.1"/>
    <property type="molecule type" value="Genomic_DNA"/>
</dbReference>
<organism evidence="1 2">
    <name type="scientific">Cronartium quercuum f. sp. fusiforme G11</name>
    <dbReference type="NCBI Taxonomy" id="708437"/>
    <lineage>
        <taxon>Eukaryota</taxon>
        <taxon>Fungi</taxon>
        <taxon>Dikarya</taxon>
        <taxon>Basidiomycota</taxon>
        <taxon>Pucciniomycotina</taxon>
        <taxon>Pucciniomycetes</taxon>
        <taxon>Pucciniales</taxon>
        <taxon>Coleosporiaceae</taxon>
        <taxon>Cronartium</taxon>
    </lineage>
</organism>
<dbReference type="AlphaFoldDB" id="A0A9P6NKE9"/>
<evidence type="ECO:0000313" key="2">
    <source>
        <dbReference type="Proteomes" id="UP000886653"/>
    </source>
</evidence>
<comment type="caution">
    <text evidence="1">The sequence shown here is derived from an EMBL/GenBank/DDBJ whole genome shotgun (WGS) entry which is preliminary data.</text>
</comment>
<proteinExistence type="predicted"/>
<gene>
    <name evidence="1" type="ORF">CROQUDRAFT_94172</name>
</gene>
<reference evidence="1" key="1">
    <citation type="submission" date="2013-11" db="EMBL/GenBank/DDBJ databases">
        <title>Genome sequence of the fusiform rust pathogen reveals effectors for host alternation and coevolution with pine.</title>
        <authorList>
            <consortium name="DOE Joint Genome Institute"/>
            <person name="Smith K."/>
            <person name="Pendleton A."/>
            <person name="Kubisiak T."/>
            <person name="Anderson C."/>
            <person name="Salamov A."/>
            <person name="Aerts A."/>
            <person name="Riley R."/>
            <person name="Clum A."/>
            <person name="Lindquist E."/>
            <person name="Ence D."/>
            <person name="Campbell M."/>
            <person name="Kronenberg Z."/>
            <person name="Feau N."/>
            <person name="Dhillon B."/>
            <person name="Hamelin R."/>
            <person name="Burleigh J."/>
            <person name="Smith J."/>
            <person name="Yandell M."/>
            <person name="Nelson C."/>
            <person name="Grigoriev I."/>
            <person name="Davis J."/>
        </authorList>
    </citation>
    <scope>NUCLEOTIDE SEQUENCE</scope>
    <source>
        <strain evidence="1">G11</strain>
    </source>
</reference>
<protein>
    <submittedName>
        <fullName evidence="1">Uncharacterized protein</fullName>
    </submittedName>
</protein>
<dbReference type="Proteomes" id="UP000886653">
    <property type="component" value="Unassembled WGS sequence"/>
</dbReference>
<accession>A0A9P6NKE9</accession>
<name>A0A9P6NKE9_9BASI</name>
<sequence>MFIACAGLLPKVFASNINFDTSIPSNERNLLQTFLDNLSGAISRQDYTEAWNALGGKLILEFENRVLKTPLVKISSLDQLLAGFKPYASFGPLKPDVTWARKTGTLPPTFELTGTITVTNLNLVCKLYALLVWNKNLNQSGAKVDYLKIVVFQ</sequence>
<keyword evidence="2" id="KW-1185">Reference proteome</keyword>
<evidence type="ECO:0000313" key="1">
    <source>
        <dbReference type="EMBL" id="KAG0145190.1"/>
    </source>
</evidence>